<dbReference type="InterPro" id="IPR025857">
    <property type="entry name" value="MacB_PCD"/>
</dbReference>
<dbReference type="EMBL" id="FOAF01000001">
    <property type="protein sequence ID" value="SEK70017.1"/>
    <property type="molecule type" value="Genomic_DNA"/>
</dbReference>
<keyword evidence="5 6" id="KW-0472">Membrane</keyword>
<evidence type="ECO:0000259" key="7">
    <source>
        <dbReference type="Pfam" id="PF02687"/>
    </source>
</evidence>
<evidence type="ECO:0000259" key="8">
    <source>
        <dbReference type="Pfam" id="PF12704"/>
    </source>
</evidence>
<organism evidence="9 10">
    <name type="scientific">Olivibacter domesticus</name>
    <name type="common">Pseudosphingobacterium domesticum</name>
    <dbReference type="NCBI Taxonomy" id="407022"/>
    <lineage>
        <taxon>Bacteria</taxon>
        <taxon>Pseudomonadati</taxon>
        <taxon>Bacteroidota</taxon>
        <taxon>Sphingobacteriia</taxon>
        <taxon>Sphingobacteriales</taxon>
        <taxon>Sphingobacteriaceae</taxon>
        <taxon>Olivibacter</taxon>
    </lineage>
</organism>
<dbReference type="GO" id="GO:0005886">
    <property type="term" value="C:plasma membrane"/>
    <property type="evidence" value="ECO:0007669"/>
    <property type="project" value="UniProtKB-SubCell"/>
</dbReference>
<evidence type="ECO:0000256" key="1">
    <source>
        <dbReference type="ARBA" id="ARBA00004651"/>
    </source>
</evidence>
<keyword evidence="10" id="KW-1185">Reference proteome</keyword>
<comment type="subcellular location">
    <subcellularLocation>
        <location evidence="1">Cell membrane</location>
        <topology evidence="1">Multi-pass membrane protein</topology>
    </subcellularLocation>
</comment>
<feature type="transmembrane region" description="Helical" evidence="6">
    <location>
        <begin position="773"/>
        <end position="800"/>
    </location>
</feature>
<dbReference type="InterPro" id="IPR038766">
    <property type="entry name" value="Membrane_comp_ABC_pdt"/>
</dbReference>
<evidence type="ECO:0000256" key="3">
    <source>
        <dbReference type="ARBA" id="ARBA00022692"/>
    </source>
</evidence>
<dbReference type="PANTHER" id="PTHR30287:SF1">
    <property type="entry name" value="INNER MEMBRANE PROTEIN"/>
    <property type="match status" value="1"/>
</dbReference>
<gene>
    <name evidence="9" type="ORF">SAMN05661044_00927</name>
</gene>
<feature type="transmembrane region" description="Helical" evidence="6">
    <location>
        <begin position="720"/>
        <end position="743"/>
    </location>
</feature>
<protein>
    <submittedName>
        <fullName evidence="9">Putative ABC transport system permease protein</fullName>
    </submittedName>
</protein>
<feature type="transmembrane region" description="Helical" evidence="6">
    <location>
        <begin position="404"/>
        <end position="421"/>
    </location>
</feature>
<feature type="transmembrane region" description="Helical" evidence="6">
    <location>
        <begin position="427"/>
        <end position="449"/>
    </location>
</feature>
<keyword evidence="4 6" id="KW-1133">Transmembrane helix</keyword>
<evidence type="ECO:0000256" key="5">
    <source>
        <dbReference type="ARBA" id="ARBA00023136"/>
    </source>
</evidence>
<evidence type="ECO:0000256" key="4">
    <source>
        <dbReference type="ARBA" id="ARBA00022989"/>
    </source>
</evidence>
<feature type="transmembrane region" description="Helical" evidence="6">
    <location>
        <begin position="21"/>
        <end position="42"/>
    </location>
</feature>
<feature type="domain" description="ABC3 transporter permease C-terminal" evidence="7">
    <location>
        <begin position="262"/>
        <end position="381"/>
    </location>
</feature>
<feature type="domain" description="ABC3 transporter permease C-terminal" evidence="7">
    <location>
        <begin position="724"/>
        <end position="838"/>
    </location>
</feature>
<feature type="transmembrane region" description="Helical" evidence="6">
    <location>
        <begin position="806"/>
        <end position="828"/>
    </location>
</feature>
<dbReference type="AlphaFoldDB" id="A0A1H7J822"/>
<keyword evidence="3 6" id="KW-0812">Transmembrane</keyword>
<proteinExistence type="predicted"/>
<feature type="transmembrane region" description="Helical" evidence="6">
    <location>
        <begin position="259"/>
        <end position="283"/>
    </location>
</feature>
<dbReference type="InterPro" id="IPR003838">
    <property type="entry name" value="ABC3_permease_C"/>
</dbReference>
<sequence>MNGWWIIKMAWRDSRKNRSRLLFFISSIVLGIAALVAIAAFGKNLKQEIDNQAASLIGADLEISSGKPLTVSAHKLIDSLINLSQSHAEEHQFASMANFIKNGGTRLVQIRALTGAYPFYGALETSPAAAAFTFLDDQKILVDKTLLLQFNAAVGDTVKLGDLNFQIAGSLINTPGKTVISGSVAPTIFMPLSLLEKTGLSQKGSRINYKYYFRFLDNYPVDKLVEHLDDQFEQLSLRTETIASTKENTGRSFTDLTDFLGLVGFIALMLGCLGVSSSIHVYVKEKLPSVAILRCIGARSHQTFLIYLAQIIGISTIGALSGVILGAIVQQVLPWILKDFLPVNVRSDISWSAIVQGILIGLSMSLLFSLIPLLSVRKVSPLYTLRIQSNDRLSISKGDALKNLVYLCIIIFITIFSRFQLNSWYQSIAFVMGISMAFVVLYGTAVLLMKALRQYTPLSWPYVWRQGLANLYRPNNQTVMLIVAIGLGTALIASLFFIQGILLNRVTLSSSKNQPNMVLFDIQSSQKDEVAALIKRSKLPVLQKTPIVTMQLTAINNYTLEDVRKDSTLGFSTRAFGGEIRATYKSTLDPSEKITDGQWIEKSMVGDTAKISLDQSYAKRLKVKVGDRLQFNVQGVVIPTIIGSLREVDWNRMQTNFRVLFPLGVIDNAPQFHVIMTRVPNDRVSADIQQLLVKRFPNISIIDLDLILSVLDSILDKIGFVIKFIGAFSILTGIVVLIAAIMISKYQRIQENVLLRTLGASRRQLFTITGCEYLLLGLLASITGIILASIASFLLAFFIFEASFKPSISVILLLLFGVSGLTLFIGLFNSRSALNQPPLVVLRKEV</sequence>
<accession>A0A1H7J822</accession>
<feature type="transmembrane region" description="Helical" evidence="6">
    <location>
        <begin position="479"/>
        <end position="502"/>
    </location>
</feature>
<evidence type="ECO:0000256" key="2">
    <source>
        <dbReference type="ARBA" id="ARBA00022475"/>
    </source>
</evidence>
<dbReference type="Proteomes" id="UP000199421">
    <property type="component" value="Unassembled WGS sequence"/>
</dbReference>
<feature type="transmembrane region" description="Helical" evidence="6">
    <location>
        <begin position="304"/>
        <end position="329"/>
    </location>
</feature>
<dbReference type="Pfam" id="PF12704">
    <property type="entry name" value="MacB_PCD"/>
    <property type="match status" value="1"/>
</dbReference>
<evidence type="ECO:0000313" key="9">
    <source>
        <dbReference type="EMBL" id="SEK70017.1"/>
    </source>
</evidence>
<feature type="domain" description="MacB-like periplasmic core" evidence="8">
    <location>
        <begin position="24"/>
        <end position="201"/>
    </location>
</feature>
<dbReference type="Pfam" id="PF02687">
    <property type="entry name" value="FtsX"/>
    <property type="match status" value="2"/>
</dbReference>
<dbReference type="STRING" id="407022.SAMN05661044_00927"/>
<name>A0A1H7J822_OLID1</name>
<feature type="transmembrane region" description="Helical" evidence="6">
    <location>
        <begin position="349"/>
        <end position="376"/>
    </location>
</feature>
<evidence type="ECO:0000313" key="10">
    <source>
        <dbReference type="Proteomes" id="UP000199421"/>
    </source>
</evidence>
<keyword evidence="2" id="KW-1003">Cell membrane</keyword>
<reference evidence="10" key="1">
    <citation type="submission" date="2016-10" db="EMBL/GenBank/DDBJ databases">
        <authorList>
            <person name="Varghese N."/>
            <person name="Submissions S."/>
        </authorList>
    </citation>
    <scope>NUCLEOTIDE SEQUENCE [LARGE SCALE GENOMIC DNA]</scope>
    <source>
        <strain evidence="10">DSM 18733</strain>
    </source>
</reference>
<evidence type="ECO:0000256" key="6">
    <source>
        <dbReference type="SAM" id="Phobius"/>
    </source>
</evidence>
<dbReference type="PANTHER" id="PTHR30287">
    <property type="entry name" value="MEMBRANE COMPONENT OF PREDICTED ABC SUPERFAMILY METABOLITE UPTAKE TRANSPORTER"/>
    <property type="match status" value="1"/>
</dbReference>